<dbReference type="AlphaFoldDB" id="A0A1L3GDK3"/>
<keyword evidence="3" id="KW-1185">Reference proteome</keyword>
<feature type="signal peptide" evidence="1">
    <location>
        <begin position="1"/>
        <end position="20"/>
    </location>
</feature>
<reference evidence="2 3" key="1">
    <citation type="journal article" date="2017" name="Genome Announc.">
        <title>Complete Genome Sequences of Two Acetylene-Fermenting Pelobacter acetylenicus Strains.</title>
        <authorList>
            <person name="Sutton J.M."/>
            <person name="Baesman S.M."/>
            <person name="Fierst J.L."/>
            <person name="Poret-Peterson A.T."/>
            <person name="Oremland R.S."/>
            <person name="Dunlap D.S."/>
            <person name="Akob D.M."/>
        </authorList>
    </citation>
    <scope>NUCLEOTIDE SEQUENCE [LARGE SCALE GENOMIC DNA]</scope>
    <source>
        <strain evidence="2 3">DSM 3247</strain>
    </source>
</reference>
<gene>
    <name evidence="2" type="ORF">A7E75_02590</name>
</gene>
<accession>A0A1L3GDK3</accession>
<sequence length="138" mass="15089">MKRILTLAGGLGLLAAAACGGPPGQMPADQIGKMVVARPSQSQNRTISKDDWTYAVKIRNPGTRSEGLEGRLYYKGQEIMMPRDPGGYYDTPLGRFFHSGIEPGYERLPWDNTGWILQTVIAPGNEGSVLPWPGQDQE</sequence>
<evidence type="ECO:0000313" key="2">
    <source>
        <dbReference type="EMBL" id="APG24034.1"/>
    </source>
</evidence>
<evidence type="ECO:0008006" key="4">
    <source>
        <dbReference type="Google" id="ProtNLM"/>
    </source>
</evidence>
<evidence type="ECO:0000256" key="1">
    <source>
        <dbReference type="SAM" id="SignalP"/>
    </source>
</evidence>
<dbReference type="EMBL" id="CP015518">
    <property type="protein sequence ID" value="APG24034.1"/>
    <property type="molecule type" value="Genomic_DNA"/>
</dbReference>
<feature type="chain" id="PRO_5013018508" description="Lipoprotein" evidence="1">
    <location>
        <begin position="21"/>
        <end position="138"/>
    </location>
</feature>
<dbReference type="PROSITE" id="PS51257">
    <property type="entry name" value="PROKAR_LIPOPROTEIN"/>
    <property type="match status" value="1"/>
</dbReference>
<dbReference type="Proteomes" id="UP000182264">
    <property type="component" value="Chromosome"/>
</dbReference>
<dbReference type="RefSeq" id="WP_072285850.1">
    <property type="nucleotide sequence ID" value="NZ_CP015518.1"/>
</dbReference>
<name>A0A1L3GDK3_SYNAC</name>
<proteinExistence type="predicted"/>
<protein>
    <recommendedName>
        <fullName evidence="4">Lipoprotein</fullName>
    </recommendedName>
</protein>
<organism evidence="2 3">
    <name type="scientific">Syntrophotalea acetylenica</name>
    <name type="common">Pelobacter acetylenicus</name>
    <dbReference type="NCBI Taxonomy" id="29542"/>
    <lineage>
        <taxon>Bacteria</taxon>
        <taxon>Pseudomonadati</taxon>
        <taxon>Thermodesulfobacteriota</taxon>
        <taxon>Desulfuromonadia</taxon>
        <taxon>Desulfuromonadales</taxon>
        <taxon>Syntrophotaleaceae</taxon>
        <taxon>Syntrophotalea</taxon>
    </lineage>
</organism>
<evidence type="ECO:0000313" key="3">
    <source>
        <dbReference type="Proteomes" id="UP000182264"/>
    </source>
</evidence>
<keyword evidence="1" id="KW-0732">Signal</keyword>